<name>A0A4Z1FPL1_9HELO</name>
<proteinExistence type="predicted"/>
<feature type="region of interest" description="Disordered" evidence="1">
    <location>
        <begin position="1"/>
        <end position="59"/>
    </location>
</feature>
<reference evidence="2 3" key="1">
    <citation type="submission" date="2017-12" db="EMBL/GenBank/DDBJ databases">
        <title>Comparative genomics of Botrytis spp.</title>
        <authorList>
            <person name="Valero-Jimenez C.A."/>
            <person name="Tapia P."/>
            <person name="Veloso J."/>
            <person name="Silva-Moreno E."/>
            <person name="Staats M."/>
            <person name="Valdes J.H."/>
            <person name="Van Kan J.A.L."/>
        </authorList>
    </citation>
    <scope>NUCLEOTIDE SEQUENCE [LARGE SCALE GENOMIC DNA]</scope>
    <source>
        <strain evidence="2 3">Bp0003</strain>
    </source>
</reference>
<evidence type="ECO:0000313" key="3">
    <source>
        <dbReference type="Proteomes" id="UP000297910"/>
    </source>
</evidence>
<organism evidence="2 3">
    <name type="scientific">Botrytis paeoniae</name>
    <dbReference type="NCBI Taxonomy" id="278948"/>
    <lineage>
        <taxon>Eukaryota</taxon>
        <taxon>Fungi</taxon>
        <taxon>Dikarya</taxon>
        <taxon>Ascomycota</taxon>
        <taxon>Pezizomycotina</taxon>
        <taxon>Leotiomycetes</taxon>
        <taxon>Helotiales</taxon>
        <taxon>Sclerotiniaceae</taxon>
        <taxon>Botrytis</taxon>
    </lineage>
</organism>
<feature type="compositionally biased region" description="Basic and acidic residues" evidence="1">
    <location>
        <begin position="34"/>
        <end position="53"/>
    </location>
</feature>
<accession>A0A4Z1FPL1</accession>
<evidence type="ECO:0000256" key="1">
    <source>
        <dbReference type="SAM" id="MobiDB-lite"/>
    </source>
</evidence>
<gene>
    <name evidence="2" type="ORF">BPAE_0078g00270</name>
</gene>
<dbReference type="AlphaFoldDB" id="A0A4Z1FPL1"/>
<comment type="caution">
    <text evidence="2">The sequence shown here is derived from an EMBL/GenBank/DDBJ whole genome shotgun (WGS) entry which is preliminary data.</text>
</comment>
<sequence length="59" mass="6714">MDHAHLGGTDTANNVAMRDMGARQNASAGPSRAMDNEKCSWDDRNEKERSYPERKKRSY</sequence>
<dbReference type="Proteomes" id="UP000297910">
    <property type="component" value="Unassembled WGS sequence"/>
</dbReference>
<dbReference type="EMBL" id="PQXI01000078">
    <property type="protein sequence ID" value="TGO25528.1"/>
    <property type="molecule type" value="Genomic_DNA"/>
</dbReference>
<evidence type="ECO:0000313" key="2">
    <source>
        <dbReference type="EMBL" id="TGO25528.1"/>
    </source>
</evidence>
<keyword evidence="3" id="KW-1185">Reference proteome</keyword>
<protein>
    <submittedName>
        <fullName evidence="2">Uncharacterized protein</fullName>
    </submittedName>
</protein>